<evidence type="ECO:0000313" key="3">
    <source>
        <dbReference type="Proteomes" id="UP001183629"/>
    </source>
</evidence>
<dbReference type="EMBL" id="JAVDYC010000001">
    <property type="protein sequence ID" value="MDR7327087.1"/>
    <property type="molecule type" value="Genomic_DNA"/>
</dbReference>
<evidence type="ECO:0000313" key="2">
    <source>
        <dbReference type="EMBL" id="MDR7327087.1"/>
    </source>
</evidence>
<name>A0AAE4CX42_9ACTN</name>
<feature type="region of interest" description="Disordered" evidence="1">
    <location>
        <begin position="1"/>
        <end position="46"/>
    </location>
</feature>
<dbReference type="Proteomes" id="UP001183629">
    <property type="component" value="Unassembled WGS sequence"/>
</dbReference>
<sequence>MVTNTLRTHDPVALDPGARSPIAAARHAPLPPLPDGDVPDLGIQRR</sequence>
<protein>
    <submittedName>
        <fullName evidence="2">Uncharacterized protein</fullName>
    </submittedName>
</protein>
<evidence type="ECO:0000256" key="1">
    <source>
        <dbReference type="SAM" id="MobiDB-lite"/>
    </source>
</evidence>
<accession>A0AAE4CX42</accession>
<comment type="caution">
    <text evidence="2">The sequence shown here is derived from an EMBL/GenBank/DDBJ whole genome shotgun (WGS) entry which is preliminary data.</text>
</comment>
<dbReference type="AlphaFoldDB" id="A0AAE4CX42"/>
<organism evidence="2 3">
    <name type="scientific">Catenuloplanes niger</name>
    <dbReference type="NCBI Taxonomy" id="587534"/>
    <lineage>
        <taxon>Bacteria</taxon>
        <taxon>Bacillati</taxon>
        <taxon>Actinomycetota</taxon>
        <taxon>Actinomycetes</taxon>
        <taxon>Micromonosporales</taxon>
        <taxon>Micromonosporaceae</taxon>
        <taxon>Catenuloplanes</taxon>
    </lineage>
</organism>
<dbReference type="RefSeq" id="WP_310423930.1">
    <property type="nucleotide sequence ID" value="NZ_JAVDYC010000001.1"/>
</dbReference>
<keyword evidence="3" id="KW-1185">Reference proteome</keyword>
<proteinExistence type="predicted"/>
<gene>
    <name evidence="2" type="ORF">J2S44_007337</name>
</gene>
<reference evidence="2 3" key="1">
    <citation type="submission" date="2023-07" db="EMBL/GenBank/DDBJ databases">
        <title>Sequencing the genomes of 1000 actinobacteria strains.</title>
        <authorList>
            <person name="Klenk H.-P."/>
        </authorList>
    </citation>
    <scope>NUCLEOTIDE SEQUENCE [LARGE SCALE GENOMIC DNA]</scope>
    <source>
        <strain evidence="2 3">DSM 44711</strain>
    </source>
</reference>
<feature type="compositionally biased region" description="Low complexity" evidence="1">
    <location>
        <begin position="35"/>
        <end position="46"/>
    </location>
</feature>